<organism evidence="2 3">
    <name type="scientific">Baudoinia panamericana (strain UAMH 10762)</name>
    <name type="common">Angels' share fungus</name>
    <name type="synonym">Baudoinia compniacensis (strain UAMH 10762)</name>
    <dbReference type="NCBI Taxonomy" id="717646"/>
    <lineage>
        <taxon>Eukaryota</taxon>
        <taxon>Fungi</taxon>
        <taxon>Dikarya</taxon>
        <taxon>Ascomycota</taxon>
        <taxon>Pezizomycotina</taxon>
        <taxon>Dothideomycetes</taxon>
        <taxon>Dothideomycetidae</taxon>
        <taxon>Mycosphaerellales</taxon>
        <taxon>Teratosphaeriaceae</taxon>
        <taxon>Baudoinia</taxon>
    </lineage>
</organism>
<dbReference type="OrthoDB" id="5389296at2759"/>
<feature type="region of interest" description="Disordered" evidence="1">
    <location>
        <begin position="129"/>
        <end position="162"/>
    </location>
</feature>
<dbReference type="OMA" id="EQFSPHR"/>
<dbReference type="STRING" id="717646.M2M807"/>
<feature type="compositionally biased region" description="Pro residues" evidence="1">
    <location>
        <begin position="148"/>
        <end position="157"/>
    </location>
</feature>
<feature type="region of interest" description="Disordered" evidence="1">
    <location>
        <begin position="1"/>
        <end position="100"/>
    </location>
</feature>
<name>M2M807_BAUPA</name>
<dbReference type="GeneID" id="19113557"/>
<reference evidence="2 3" key="1">
    <citation type="journal article" date="2012" name="PLoS Pathog.">
        <title>Diverse lifestyles and strategies of plant pathogenesis encoded in the genomes of eighteen Dothideomycetes fungi.</title>
        <authorList>
            <person name="Ohm R.A."/>
            <person name="Feau N."/>
            <person name="Henrissat B."/>
            <person name="Schoch C.L."/>
            <person name="Horwitz B.A."/>
            <person name="Barry K.W."/>
            <person name="Condon B.J."/>
            <person name="Copeland A.C."/>
            <person name="Dhillon B."/>
            <person name="Glaser F."/>
            <person name="Hesse C.N."/>
            <person name="Kosti I."/>
            <person name="LaButti K."/>
            <person name="Lindquist E.A."/>
            <person name="Lucas S."/>
            <person name="Salamov A.A."/>
            <person name="Bradshaw R.E."/>
            <person name="Ciuffetti L."/>
            <person name="Hamelin R.C."/>
            <person name="Kema G.H.J."/>
            <person name="Lawrence C."/>
            <person name="Scott J.A."/>
            <person name="Spatafora J.W."/>
            <person name="Turgeon B.G."/>
            <person name="de Wit P.J.G.M."/>
            <person name="Zhong S."/>
            <person name="Goodwin S.B."/>
            <person name="Grigoriev I.V."/>
        </authorList>
    </citation>
    <scope>NUCLEOTIDE SEQUENCE [LARGE SCALE GENOMIC DNA]</scope>
    <source>
        <strain evidence="2 3">UAMH 10762</strain>
    </source>
</reference>
<dbReference type="RefSeq" id="XP_007680419.1">
    <property type="nucleotide sequence ID" value="XM_007682229.1"/>
</dbReference>
<feature type="compositionally biased region" description="Polar residues" evidence="1">
    <location>
        <begin position="186"/>
        <end position="196"/>
    </location>
</feature>
<dbReference type="Proteomes" id="UP000011761">
    <property type="component" value="Unassembled WGS sequence"/>
</dbReference>
<dbReference type="EMBL" id="KB445562">
    <property type="protein sequence ID" value="EMC92471.1"/>
    <property type="molecule type" value="Genomic_DNA"/>
</dbReference>
<accession>M2M807</accession>
<feature type="compositionally biased region" description="Low complexity" evidence="1">
    <location>
        <begin position="41"/>
        <end position="62"/>
    </location>
</feature>
<feature type="region of interest" description="Disordered" evidence="1">
    <location>
        <begin position="180"/>
        <end position="216"/>
    </location>
</feature>
<gene>
    <name evidence="2" type="ORF">BAUCODRAFT_38539</name>
</gene>
<keyword evidence="3" id="KW-1185">Reference proteome</keyword>
<evidence type="ECO:0000256" key="1">
    <source>
        <dbReference type="SAM" id="MobiDB-lite"/>
    </source>
</evidence>
<protein>
    <submittedName>
        <fullName evidence="2">Uncharacterized protein</fullName>
    </submittedName>
</protein>
<dbReference type="eggNOG" id="ENOG502ST4U">
    <property type="taxonomic scope" value="Eukaryota"/>
</dbReference>
<dbReference type="HOGENOM" id="CLU_052200_0_0_1"/>
<feature type="compositionally biased region" description="Pro residues" evidence="1">
    <location>
        <begin position="63"/>
        <end position="72"/>
    </location>
</feature>
<evidence type="ECO:0000313" key="3">
    <source>
        <dbReference type="Proteomes" id="UP000011761"/>
    </source>
</evidence>
<sequence>MTPMTPSPHRFLAGQRRQASPTKSTRQPSALRKQLENDSESAAVARFAAAPRFSASRVGPQNPTRPPSPPRPRLIDALRPSTRLHEDVEDAPAPDSHHDEEMLDVEEASALPTTESDRLLFDHLTHDLPLSPKRRRTNIEQGMSVRPTAPPARPTFRPPETTALSLNATPAARFVAAQSPAPLTTLGDTQRPSFLRSSVAPREPSEPLPEAFSPHRRGQKFIPGGLAATVQQWVIETGQGAVQSRRGQAYSRGDDYVLRNKIMQTRGNGPFTLVADVSGTSHMNVFLAGAHCTKGVNTVRVGSTVGVRAPVWDIDIEGQTWKVGIDWKLLS</sequence>
<proteinExistence type="predicted"/>
<evidence type="ECO:0000313" key="2">
    <source>
        <dbReference type="EMBL" id="EMC92471.1"/>
    </source>
</evidence>
<dbReference type="KEGG" id="bcom:BAUCODRAFT_38539"/>
<dbReference type="AlphaFoldDB" id="M2M807"/>
<feature type="compositionally biased region" description="Polar residues" evidence="1">
    <location>
        <begin position="17"/>
        <end position="28"/>
    </location>
</feature>